<feature type="compositionally biased region" description="Low complexity" evidence="1">
    <location>
        <begin position="48"/>
        <end position="58"/>
    </location>
</feature>
<keyword evidence="3" id="KW-1185">Reference proteome</keyword>
<accession>A0AAD5YK75</accession>
<protein>
    <recommendedName>
        <fullName evidence="4">PEBP-like protein</fullName>
    </recommendedName>
</protein>
<dbReference type="PANTHER" id="PTHR11362:SF82">
    <property type="entry name" value="PHOSPHATIDYLETHANOLAMINE-BINDING PROTEIN 4"/>
    <property type="match status" value="1"/>
</dbReference>
<dbReference type="InterPro" id="IPR008914">
    <property type="entry name" value="PEBP"/>
</dbReference>
<dbReference type="InterPro" id="IPR036610">
    <property type="entry name" value="PEBP-like_sf"/>
</dbReference>
<dbReference type="Gene3D" id="1.20.58.1180">
    <property type="match status" value="1"/>
</dbReference>
<dbReference type="EMBL" id="JANAWD010000046">
    <property type="protein sequence ID" value="KAJ3489380.1"/>
    <property type="molecule type" value="Genomic_DNA"/>
</dbReference>
<dbReference type="SUPFAM" id="SSF49777">
    <property type="entry name" value="PEBP-like"/>
    <property type="match status" value="1"/>
</dbReference>
<name>A0AAD5YK75_9APHY</name>
<comment type="caution">
    <text evidence="2">The sequence shown here is derived from an EMBL/GenBank/DDBJ whole genome shotgun (WGS) entry which is preliminary data.</text>
</comment>
<gene>
    <name evidence="2" type="ORF">NLI96_g2152</name>
</gene>
<dbReference type="Pfam" id="PF01161">
    <property type="entry name" value="PBP"/>
    <property type="match status" value="1"/>
</dbReference>
<dbReference type="Gene3D" id="3.90.280.10">
    <property type="entry name" value="PEBP-like"/>
    <property type="match status" value="1"/>
</dbReference>
<dbReference type="Proteomes" id="UP001212997">
    <property type="component" value="Unassembled WGS sequence"/>
</dbReference>
<sequence>MLAGRRTTARLSTQLLRIRTNVTTTETSPVKPVDPPPQTPVTPPPPSLSSKPQPAPAAVDAQESTETTKKRTRGRVWPTRRPEISLERPRQYSRPIGIGVLPAYDEALEYIKRDSRRVKEELKQYQVTLDKAQNEPVVDTAEVERLAEKVKILEIQSEINLPSVRWKARNGMADMNQTVYRHLLEQRWRNEGPLDLLMERIHQMNVVPDLLPSLHPSLDLRINFPEKPPQSVYLRTRVKRKYEKVEPGIFLLPEQTLKQPVLYTTVFHTEPRLYTLLMVDLDVPDPENQSFTTYLHWMQPNISLSALSPSPIPLSTSHTAYVPPHPQRGTPYHRYAILLVPQSHPTNRISVPVPTEAERLGFDYRAFSEQYELDASKGGGAHMWREVWDDTVSRIYKDVLKSEEPSFARLPKANPYAELKQTKRYI</sequence>
<proteinExistence type="predicted"/>
<dbReference type="InterPro" id="IPR035810">
    <property type="entry name" value="PEBP_euk"/>
</dbReference>
<evidence type="ECO:0008006" key="4">
    <source>
        <dbReference type="Google" id="ProtNLM"/>
    </source>
</evidence>
<dbReference type="AlphaFoldDB" id="A0AAD5YK75"/>
<evidence type="ECO:0000313" key="2">
    <source>
        <dbReference type="EMBL" id="KAJ3489380.1"/>
    </source>
</evidence>
<organism evidence="2 3">
    <name type="scientific">Meripilus lineatus</name>
    <dbReference type="NCBI Taxonomy" id="2056292"/>
    <lineage>
        <taxon>Eukaryota</taxon>
        <taxon>Fungi</taxon>
        <taxon>Dikarya</taxon>
        <taxon>Basidiomycota</taxon>
        <taxon>Agaricomycotina</taxon>
        <taxon>Agaricomycetes</taxon>
        <taxon>Polyporales</taxon>
        <taxon>Meripilaceae</taxon>
        <taxon>Meripilus</taxon>
    </lineage>
</organism>
<evidence type="ECO:0000313" key="3">
    <source>
        <dbReference type="Proteomes" id="UP001212997"/>
    </source>
</evidence>
<dbReference type="PANTHER" id="PTHR11362">
    <property type="entry name" value="PHOSPHATIDYLETHANOLAMINE-BINDING PROTEIN"/>
    <property type="match status" value="1"/>
</dbReference>
<feature type="compositionally biased region" description="Polar residues" evidence="1">
    <location>
        <begin position="9"/>
        <end position="26"/>
    </location>
</feature>
<reference evidence="2" key="1">
    <citation type="submission" date="2022-07" db="EMBL/GenBank/DDBJ databases">
        <title>Genome Sequence of Physisporinus lineatus.</title>
        <authorList>
            <person name="Buettner E."/>
        </authorList>
    </citation>
    <scope>NUCLEOTIDE SEQUENCE</scope>
    <source>
        <strain evidence="2">VT162</strain>
    </source>
</reference>
<dbReference type="CDD" id="cd00866">
    <property type="entry name" value="PEBP_euk"/>
    <property type="match status" value="1"/>
</dbReference>
<feature type="region of interest" description="Disordered" evidence="1">
    <location>
        <begin position="1"/>
        <end position="81"/>
    </location>
</feature>
<feature type="compositionally biased region" description="Pro residues" evidence="1">
    <location>
        <begin position="32"/>
        <end position="47"/>
    </location>
</feature>
<evidence type="ECO:0000256" key="1">
    <source>
        <dbReference type="SAM" id="MobiDB-lite"/>
    </source>
</evidence>